<gene>
    <name evidence="2" type="ORF">GGX14DRAFT_605207</name>
</gene>
<accession>A0AAD6VLI7</accession>
<dbReference type="Proteomes" id="UP001219525">
    <property type="component" value="Unassembled WGS sequence"/>
</dbReference>
<feature type="region of interest" description="Disordered" evidence="1">
    <location>
        <begin position="1"/>
        <end position="60"/>
    </location>
</feature>
<evidence type="ECO:0000313" key="2">
    <source>
        <dbReference type="EMBL" id="KAJ7216559.1"/>
    </source>
</evidence>
<comment type="caution">
    <text evidence="2">The sequence shown here is derived from an EMBL/GenBank/DDBJ whole genome shotgun (WGS) entry which is preliminary data.</text>
</comment>
<dbReference type="EMBL" id="JARJCW010000015">
    <property type="protein sequence ID" value="KAJ7216559.1"/>
    <property type="molecule type" value="Genomic_DNA"/>
</dbReference>
<name>A0AAD6VLI7_9AGAR</name>
<keyword evidence="3" id="KW-1185">Reference proteome</keyword>
<evidence type="ECO:0000313" key="3">
    <source>
        <dbReference type="Proteomes" id="UP001219525"/>
    </source>
</evidence>
<evidence type="ECO:0000256" key="1">
    <source>
        <dbReference type="SAM" id="MobiDB-lite"/>
    </source>
</evidence>
<protein>
    <submittedName>
        <fullName evidence="2">Uncharacterized protein</fullName>
    </submittedName>
</protein>
<feature type="compositionally biased region" description="Basic residues" evidence="1">
    <location>
        <begin position="1"/>
        <end position="16"/>
    </location>
</feature>
<reference evidence="2" key="1">
    <citation type="submission" date="2023-03" db="EMBL/GenBank/DDBJ databases">
        <title>Massive genome expansion in bonnet fungi (Mycena s.s.) driven by repeated elements and novel gene families across ecological guilds.</title>
        <authorList>
            <consortium name="Lawrence Berkeley National Laboratory"/>
            <person name="Harder C.B."/>
            <person name="Miyauchi S."/>
            <person name="Viragh M."/>
            <person name="Kuo A."/>
            <person name="Thoen E."/>
            <person name="Andreopoulos B."/>
            <person name="Lu D."/>
            <person name="Skrede I."/>
            <person name="Drula E."/>
            <person name="Henrissat B."/>
            <person name="Morin E."/>
            <person name="Kohler A."/>
            <person name="Barry K."/>
            <person name="LaButti K."/>
            <person name="Morin E."/>
            <person name="Salamov A."/>
            <person name="Lipzen A."/>
            <person name="Mereny Z."/>
            <person name="Hegedus B."/>
            <person name="Baldrian P."/>
            <person name="Stursova M."/>
            <person name="Weitz H."/>
            <person name="Taylor A."/>
            <person name="Grigoriev I.V."/>
            <person name="Nagy L.G."/>
            <person name="Martin F."/>
            <person name="Kauserud H."/>
        </authorList>
    </citation>
    <scope>NUCLEOTIDE SEQUENCE</scope>
    <source>
        <strain evidence="2">9144</strain>
    </source>
</reference>
<sequence>MPQRRKCLSGSKHRRLSVNPSHSPTQDVLGKGKGNRRADELEGPFISRKRGDHGKSLQRPAESPSAFFSFVLRSLFAKDTPSVRILSPGVYTLAAVSATSRRSLATAGTAPPLARNPLFSCSTFWRSMRARSENASEMPARSRLRRRAAIRGNFACASDANGCGCARQNWPPRAFLRRHLRCVVGAYTGGGRKKRRGGYIGYIGISSAERLIFSFG</sequence>
<organism evidence="2 3">
    <name type="scientific">Mycena pura</name>
    <dbReference type="NCBI Taxonomy" id="153505"/>
    <lineage>
        <taxon>Eukaryota</taxon>
        <taxon>Fungi</taxon>
        <taxon>Dikarya</taxon>
        <taxon>Basidiomycota</taxon>
        <taxon>Agaricomycotina</taxon>
        <taxon>Agaricomycetes</taxon>
        <taxon>Agaricomycetidae</taxon>
        <taxon>Agaricales</taxon>
        <taxon>Marasmiineae</taxon>
        <taxon>Mycenaceae</taxon>
        <taxon>Mycena</taxon>
    </lineage>
</organism>
<proteinExistence type="predicted"/>
<dbReference type="AlphaFoldDB" id="A0AAD6VLI7"/>